<dbReference type="PANTHER" id="PTHR43829:SF14">
    <property type="entry name" value="AQUAPORIN 3"/>
    <property type="match status" value="1"/>
</dbReference>
<keyword evidence="3 8" id="KW-0813">Transport</keyword>
<keyword evidence="6 9" id="KW-1133">Transmembrane helix</keyword>
<dbReference type="OrthoDB" id="3222at2759"/>
<dbReference type="AlphaFoldDB" id="A0A9P5PYK6"/>
<feature type="transmembrane region" description="Helical" evidence="9">
    <location>
        <begin position="182"/>
        <end position="201"/>
    </location>
</feature>
<protein>
    <submittedName>
        <fullName evidence="10">Aquaporin 2</fullName>
    </submittedName>
</protein>
<comment type="caution">
    <text evidence="10">The sequence shown here is derived from an EMBL/GenBank/DDBJ whole genome shotgun (WGS) entry which is preliminary data.</text>
</comment>
<feature type="transmembrane region" description="Helical" evidence="9">
    <location>
        <begin position="158"/>
        <end position="175"/>
    </location>
</feature>
<sequence length="325" mass="34888">MSTTSIVHLSDVQTRPRAFTIWEKCRHSSAHWLVECFAEFLGVFFYVYLGVGSQVGYIVSNILKLEGFGSLLQTGLGYFAGIVFAITTCSSTSGGHFNPAATVALVVFRGFPPLKAIRYIIAQILGSYVACLLVHVQWHDMIKESELALASANLLESTLFTSAGPAGAFAFYVLPGSNLARVFLNEFVTDTLLAMVIWGSLDPTSLVVPPSSAPWVIAMAFCSAIWGFSGPGLAANPARDLGGRFAALTIYGKAASGGKYAAIAALTAFPATIFGVLLYEIFLADSARVIPSAQREFMDAHHFHARNTARTLLSDTSKKKVDIVV</sequence>
<evidence type="ECO:0000313" key="11">
    <source>
        <dbReference type="Proteomes" id="UP000772434"/>
    </source>
</evidence>
<keyword evidence="11" id="KW-1185">Reference proteome</keyword>
<evidence type="ECO:0000313" key="10">
    <source>
        <dbReference type="EMBL" id="KAF9070857.1"/>
    </source>
</evidence>
<feature type="transmembrane region" description="Helical" evidence="9">
    <location>
        <begin position="78"/>
        <end position="107"/>
    </location>
</feature>
<keyword evidence="4 8" id="KW-0812">Transmembrane</keyword>
<keyword evidence="7 9" id="KW-0472">Membrane</keyword>
<feature type="transmembrane region" description="Helical" evidence="9">
    <location>
        <begin position="119"/>
        <end position="138"/>
    </location>
</feature>
<evidence type="ECO:0000256" key="7">
    <source>
        <dbReference type="ARBA" id="ARBA00023136"/>
    </source>
</evidence>
<reference evidence="10" key="1">
    <citation type="submission" date="2020-11" db="EMBL/GenBank/DDBJ databases">
        <authorList>
            <consortium name="DOE Joint Genome Institute"/>
            <person name="Ahrendt S."/>
            <person name="Riley R."/>
            <person name="Andreopoulos W."/>
            <person name="Labutti K."/>
            <person name="Pangilinan J."/>
            <person name="Ruiz-Duenas F.J."/>
            <person name="Barrasa J.M."/>
            <person name="Sanchez-Garcia M."/>
            <person name="Camarero S."/>
            <person name="Miyauchi S."/>
            <person name="Serrano A."/>
            <person name="Linde D."/>
            <person name="Babiker R."/>
            <person name="Drula E."/>
            <person name="Ayuso-Fernandez I."/>
            <person name="Pacheco R."/>
            <person name="Padilla G."/>
            <person name="Ferreira P."/>
            <person name="Barriuso J."/>
            <person name="Kellner H."/>
            <person name="Castanera R."/>
            <person name="Alfaro M."/>
            <person name="Ramirez L."/>
            <person name="Pisabarro A.G."/>
            <person name="Kuo A."/>
            <person name="Tritt A."/>
            <person name="Lipzen A."/>
            <person name="He G."/>
            <person name="Yan M."/>
            <person name="Ng V."/>
            <person name="Cullen D."/>
            <person name="Martin F."/>
            <person name="Rosso M.-N."/>
            <person name="Henrissat B."/>
            <person name="Hibbett D."/>
            <person name="Martinez A.T."/>
            <person name="Grigoriev I.V."/>
        </authorList>
    </citation>
    <scope>NUCLEOTIDE SEQUENCE</scope>
    <source>
        <strain evidence="10">AH 40177</strain>
    </source>
</reference>
<feature type="transmembrane region" description="Helical" evidence="9">
    <location>
        <begin position="213"/>
        <end position="235"/>
    </location>
</feature>
<dbReference type="Proteomes" id="UP000772434">
    <property type="component" value="Unassembled WGS sequence"/>
</dbReference>
<evidence type="ECO:0000256" key="8">
    <source>
        <dbReference type="RuleBase" id="RU000477"/>
    </source>
</evidence>
<comment type="subcellular location">
    <subcellularLocation>
        <location evidence="1">Membrane</location>
        <topology evidence="1">Multi-pass membrane protein</topology>
    </subcellularLocation>
</comment>
<dbReference type="GO" id="GO:0015254">
    <property type="term" value="F:glycerol channel activity"/>
    <property type="evidence" value="ECO:0007669"/>
    <property type="project" value="TreeGrafter"/>
</dbReference>
<evidence type="ECO:0000256" key="9">
    <source>
        <dbReference type="SAM" id="Phobius"/>
    </source>
</evidence>
<comment type="similarity">
    <text evidence="2 8">Belongs to the MIP/aquaporin (TC 1.A.8) family.</text>
</comment>
<dbReference type="SUPFAM" id="SSF81338">
    <property type="entry name" value="Aquaporin-like"/>
    <property type="match status" value="1"/>
</dbReference>
<dbReference type="PRINTS" id="PR00783">
    <property type="entry name" value="MINTRINSICP"/>
</dbReference>
<name>A0A9P5PYK6_9AGAR</name>
<evidence type="ECO:0000256" key="5">
    <source>
        <dbReference type="ARBA" id="ARBA00022737"/>
    </source>
</evidence>
<evidence type="ECO:0000256" key="4">
    <source>
        <dbReference type="ARBA" id="ARBA00022692"/>
    </source>
</evidence>
<dbReference type="InterPro" id="IPR050363">
    <property type="entry name" value="MIP/Aquaporin"/>
</dbReference>
<evidence type="ECO:0000256" key="6">
    <source>
        <dbReference type="ARBA" id="ARBA00022989"/>
    </source>
</evidence>
<keyword evidence="5" id="KW-0677">Repeat</keyword>
<dbReference type="PANTHER" id="PTHR43829">
    <property type="entry name" value="AQUAPORIN OR AQUAGLYCEROPORIN RELATED"/>
    <property type="match status" value="1"/>
</dbReference>
<dbReference type="GO" id="GO:0015250">
    <property type="term" value="F:water channel activity"/>
    <property type="evidence" value="ECO:0007669"/>
    <property type="project" value="TreeGrafter"/>
</dbReference>
<gene>
    <name evidence="10" type="ORF">BDP27DRAFT_1263247</name>
</gene>
<organism evidence="10 11">
    <name type="scientific">Rhodocollybia butyracea</name>
    <dbReference type="NCBI Taxonomy" id="206335"/>
    <lineage>
        <taxon>Eukaryota</taxon>
        <taxon>Fungi</taxon>
        <taxon>Dikarya</taxon>
        <taxon>Basidiomycota</taxon>
        <taxon>Agaricomycotina</taxon>
        <taxon>Agaricomycetes</taxon>
        <taxon>Agaricomycetidae</taxon>
        <taxon>Agaricales</taxon>
        <taxon>Marasmiineae</taxon>
        <taxon>Omphalotaceae</taxon>
        <taxon>Rhodocollybia</taxon>
    </lineage>
</organism>
<dbReference type="InterPro" id="IPR000425">
    <property type="entry name" value="MIP"/>
</dbReference>
<evidence type="ECO:0000256" key="3">
    <source>
        <dbReference type="ARBA" id="ARBA00022448"/>
    </source>
</evidence>
<dbReference type="EMBL" id="JADNRY010000037">
    <property type="protein sequence ID" value="KAF9070857.1"/>
    <property type="molecule type" value="Genomic_DNA"/>
</dbReference>
<accession>A0A9P5PYK6</accession>
<dbReference type="Pfam" id="PF00230">
    <property type="entry name" value="MIP"/>
    <property type="match status" value="1"/>
</dbReference>
<dbReference type="InterPro" id="IPR023271">
    <property type="entry name" value="Aquaporin-like"/>
</dbReference>
<feature type="transmembrane region" description="Helical" evidence="9">
    <location>
        <begin position="36"/>
        <end position="58"/>
    </location>
</feature>
<evidence type="ECO:0000256" key="2">
    <source>
        <dbReference type="ARBA" id="ARBA00006175"/>
    </source>
</evidence>
<evidence type="ECO:0000256" key="1">
    <source>
        <dbReference type="ARBA" id="ARBA00004141"/>
    </source>
</evidence>
<dbReference type="Gene3D" id="1.20.1080.10">
    <property type="entry name" value="Glycerol uptake facilitator protein"/>
    <property type="match status" value="1"/>
</dbReference>
<dbReference type="GO" id="GO:0005886">
    <property type="term" value="C:plasma membrane"/>
    <property type="evidence" value="ECO:0007669"/>
    <property type="project" value="TreeGrafter"/>
</dbReference>
<feature type="transmembrane region" description="Helical" evidence="9">
    <location>
        <begin position="260"/>
        <end position="282"/>
    </location>
</feature>
<proteinExistence type="inferred from homology"/>